<organism evidence="2 3">
    <name type="scientific">Candidatus Nitrosocosmicus franklandianus</name>
    <dbReference type="NCBI Taxonomy" id="1798806"/>
    <lineage>
        <taxon>Archaea</taxon>
        <taxon>Nitrososphaerota</taxon>
        <taxon>Nitrososphaeria</taxon>
        <taxon>Nitrososphaerales</taxon>
        <taxon>Nitrososphaeraceae</taxon>
        <taxon>Candidatus Nitrosocosmicus</taxon>
    </lineage>
</organism>
<protein>
    <recommendedName>
        <fullName evidence="4">Transmembrane protein</fullName>
    </recommendedName>
</protein>
<accession>A0A484I707</accession>
<dbReference type="AlphaFoldDB" id="A0A484I707"/>
<keyword evidence="1" id="KW-0472">Membrane</keyword>
<dbReference type="EMBL" id="LR216287">
    <property type="protein sequence ID" value="VFJ12961.1"/>
    <property type="molecule type" value="Genomic_DNA"/>
</dbReference>
<feature type="transmembrane region" description="Helical" evidence="1">
    <location>
        <begin position="20"/>
        <end position="38"/>
    </location>
</feature>
<reference evidence="2 3" key="1">
    <citation type="submission" date="2019-02" db="EMBL/GenBank/DDBJ databases">
        <authorList>
            <person name="Lehtovirta-Morley E L."/>
        </authorList>
    </citation>
    <scope>NUCLEOTIDE SEQUENCE [LARGE SCALE GENOMIC DNA]</scope>
    <source>
        <strain evidence="2">NFRAN1</strain>
    </source>
</reference>
<keyword evidence="1" id="KW-1133">Transmembrane helix</keyword>
<evidence type="ECO:0008006" key="4">
    <source>
        <dbReference type="Google" id="ProtNLM"/>
    </source>
</evidence>
<dbReference type="KEGG" id="nfn:NFRAN_0639"/>
<evidence type="ECO:0000256" key="1">
    <source>
        <dbReference type="SAM" id="Phobius"/>
    </source>
</evidence>
<proteinExistence type="predicted"/>
<name>A0A484I707_9ARCH</name>
<gene>
    <name evidence="2" type="ORF">NFRAN_0639</name>
</gene>
<evidence type="ECO:0000313" key="2">
    <source>
        <dbReference type="EMBL" id="VFJ12961.1"/>
    </source>
</evidence>
<keyword evidence="1" id="KW-0812">Transmembrane</keyword>
<sequence length="62" mass="7399">MVSDLVITNRLHLSQITNLYFTKILYIVLVIVNFMQLYNDLAYFKAQSLRYNLNQSIIYTSY</sequence>
<dbReference type="Proteomes" id="UP000294299">
    <property type="component" value="Chromosome NFRAN"/>
</dbReference>
<keyword evidence="3" id="KW-1185">Reference proteome</keyword>
<evidence type="ECO:0000313" key="3">
    <source>
        <dbReference type="Proteomes" id="UP000294299"/>
    </source>
</evidence>